<proteinExistence type="predicted"/>
<dbReference type="InterPro" id="IPR018649">
    <property type="entry name" value="SHOCT"/>
</dbReference>
<organism evidence="3 4">
    <name type="scientific">Alkalihalobacillus trypoxylicola</name>
    <dbReference type="NCBI Taxonomy" id="519424"/>
    <lineage>
        <taxon>Bacteria</taxon>
        <taxon>Bacillati</taxon>
        <taxon>Bacillota</taxon>
        <taxon>Bacilli</taxon>
        <taxon>Bacillales</taxon>
        <taxon>Bacillaceae</taxon>
        <taxon>Alkalihalobacillus</taxon>
    </lineage>
</organism>
<comment type="caution">
    <text evidence="3">The sequence shown here is derived from an EMBL/GenBank/DDBJ whole genome shotgun (WGS) entry which is preliminary data.</text>
</comment>
<dbReference type="Pfam" id="PF14470">
    <property type="entry name" value="bPH_3"/>
    <property type="match status" value="1"/>
</dbReference>
<evidence type="ECO:0000259" key="1">
    <source>
        <dbReference type="Pfam" id="PF09851"/>
    </source>
</evidence>
<dbReference type="AlphaFoldDB" id="A0A162FCJ2"/>
<keyword evidence="4" id="KW-1185">Reference proteome</keyword>
<evidence type="ECO:0000313" key="3">
    <source>
        <dbReference type="EMBL" id="KYG35291.1"/>
    </source>
</evidence>
<sequence length="173" mass="19659">MHTQESILARFKEVGVNDTFGTKKEIKELPNILHDDEIIQYATSGLMENNTWLVVCTNTRIIFLDKGMIYGLKQKEIALNKINSIAQKRGLLLGEIHIWDGADKFQIKNCLKETVQPFVDATNHAISAFRQSQNSVVSDAQSNYSKIKELKELLDMGAITDEEFQKEKTKLLS</sequence>
<dbReference type="RefSeq" id="WP_061947453.1">
    <property type="nucleotide sequence ID" value="NZ_LTAO01000001.1"/>
</dbReference>
<accession>A0A162FCJ2</accession>
<protein>
    <recommendedName>
        <fullName evidence="5">YokE-like PH domain-containing protein</fullName>
    </recommendedName>
</protein>
<evidence type="ECO:0000259" key="2">
    <source>
        <dbReference type="Pfam" id="PF14470"/>
    </source>
</evidence>
<dbReference type="Proteomes" id="UP000075806">
    <property type="component" value="Unassembled WGS sequence"/>
</dbReference>
<feature type="domain" description="YokE-like PH" evidence="2">
    <location>
        <begin position="33"/>
        <end position="123"/>
    </location>
</feature>
<name>A0A162FCJ2_9BACI</name>
<evidence type="ECO:0008006" key="5">
    <source>
        <dbReference type="Google" id="ProtNLM"/>
    </source>
</evidence>
<reference evidence="3" key="1">
    <citation type="submission" date="2016-02" db="EMBL/GenBank/DDBJ databases">
        <title>Genome sequence of Bacillus trypoxylicola KCTC 13244(T).</title>
        <authorList>
            <person name="Jeong H."/>
            <person name="Park S.-H."/>
            <person name="Choi S.-K."/>
        </authorList>
    </citation>
    <scope>NUCLEOTIDE SEQUENCE [LARGE SCALE GENOMIC DNA]</scope>
    <source>
        <strain evidence="3">KCTC 13244</strain>
    </source>
</reference>
<dbReference type="Pfam" id="PF09851">
    <property type="entry name" value="SHOCT"/>
    <property type="match status" value="1"/>
</dbReference>
<dbReference type="EMBL" id="LTAO01000001">
    <property type="protein sequence ID" value="KYG35291.1"/>
    <property type="molecule type" value="Genomic_DNA"/>
</dbReference>
<feature type="domain" description="SHOCT" evidence="1">
    <location>
        <begin position="146"/>
        <end position="172"/>
    </location>
</feature>
<gene>
    <name evidence="3" type="ORF">AZF04_02850</name>
</gene>
<evidence type="ECO:0000313" key="4">
    <source>
        <dbReference type="Proteomes" id="UP000075806"/>
    </source>
</evidence>
<dbReference type="OrthoDB" id="2831362at2"/>
<dbReference type="InterPro" id="IPR039519">
    <property type="entry name" value="YokE-like_PH"/>
</dbReference>